<dbReference type="AlphaFoldDB" id="A0A176WLS7"/>
<accession>A0A176WLS7</accession>
<organism evidence="1 2">
    <name type="scientific">Marchantia polymorpha subsp. ruderalis</name>
    <dbReference type="NCBI Taxonomy" id="1480154"/>
    <lineage>
        <taxon>Eukaryota</taxon>
        <taxon>Viridiplantae</taxon>
        <taxon>Streptophyta</taxon>
        <taxon>Embryophyta</taxon>
        <taxon>Marchantiophyta</taxon>
        <taxon>Marchantiopsida</taxon>
        <taxon>Marchantiidae</taxon>
        <taxon>Marchantiales</taxon>
        <taxon>Marchantiaceae</taxon>
        <taxon>Marchantia</taxon>
    </lineage>
</organism>
<sequence length="228" mass="25380">MDGRVQDLRLGRLWSSSVRNAAQHRSDFATVGPWIGREGFLGFLRQFLDALQELRDGRHLDSPHQAPTKRRHAFSEMHHSGSRAIRCPPPKRSQSSLFPRKYGICNRLPPIALPSIRSRQSRSGDSGYMGEAFSCEVGGTCITPDEQGRSTEDKGKVVFCMVLGWRTVQAYTKIDRSKGDLSGSAASRLQQYGEHGIGKPDVSLHNADPVNQLRVRWSQFSAERSGAC</sequence>
<keyword evidence="2" id="KW-1185">Reference proteome</keyword>
<protein>
    <submittedName>
        <fullName evidence="1">Uncharacterized protein</fullName>
    </submittedName>
</protein>
<reference evidence="1" key="1">
    <citation type="submission" date="2016-03" db="EMBL/GenBank/DDBJ databases">
        <title>Mechanisms controlling the formation of the plant cell surface in tip-growing cells are functionally conserved among land plants.</title>
        <authorList>
            <person name="Honkanen S."/>
            <person name="Jones V.A."/>
            <person name="Morieri G."/>
            <person name="Champion C."/>
            <person name="Hetherington A.J."/>
            <person name="Kelly S."/>
            <person name="Saint-Marcoux D."/>
            <person name="Proust H."/>
            <person name="Prescott H."/>
            <person name="Dolan L."/>
        </authorList>
    </citation>
    <scope>NUCLEOTIDE SEQUENCE [LARGE SCALE GENOMIC DNA]</scope>
    <source>
        <tissue evidence="1">Whole gametophyte</tissue>
    </source>
</reference>
<evidence type="ECO:0000313" key="2">
    <source>
        <dbReference type="Proteomes" id="UP000077202"/>
    </source>
</evidence>
<dbReference type="Proteomes" id="UP000077202">
    <property type="component" value="Unassembled WGS sequence"/>
</dbReference>
<gene>
    <name evidence="1" type="ORF">AXG93_2891s1420</name>
</gene>
<dbReference type="EMBL" id="LVLJ01000455">
    <property type="protein sequence ID" value="OAE34117.1"/>
    <property type="molecule type" value="Genomic_DNA"/>
</dbReference>
<evidence type="ECO:0000313" key="1">
    <source>
        <dbReference type="EMBL" id="OAE34117.1"/>
    </source>
</evidence>
<proteinExistence type="predicted"/>
<comment type="caution">
    <text evidence="1">The sequence shown here is derived from an EMBL/GenBank/DDBJ whole genome shotgun (WGS) entry which is preliminary data.</text>
</comment>
<name>A0A176WLS7_MARPO</name>